<dbReference type="AlphaFoldDB" id="A0A5J9VXB0"/>
<protein>
    <recommendedName>
        <fullName evidence="3">NB-ARC domain-containing protein</fullName>
    </recommendedName>
</protein>
<dbReference type="OrthoDB" id="691828at2759"/>
<dbReference type="PANTHER" id="PTHR33377:SF30">
    <property type="entry name" value="OS07G0117000 PROTEIN"/>
    <property type="match status" value="1"/>
</dbReference>
<dbReference type="SUPFAM" id="SSF52540">
    <property type="entry name" value="P-loop containing nucleoside triphosphate hydrolases"/>
    <property type="match status" value="1"/>
</dbReference>
<evidence type="ECO:0000313" key="1">
    <source>
        <dbReference type="EMBL" id="TVU40333.1"/>
    </source>
</evidence>
<dbReference type="EMBL" id="RWGY01000007">
    <property type="protein sequence ID" value="TVU40333.1"/>
    <property type="molecule type" value="Genomic_DNA"/>
</dbReference>
<gene>
    <name evidence="1" type="ORF">EJB05_13792</name>
</gene>
<dbReference type="Proteomes" id="UP000324897">
    <property type="component" value="Chromosome 4"/>
</dbReference>
<dbReference type="Gene3D" id="3.40.50.300">
    <property type="entry name" value="P-loop containing nucleotide triphosphate hydrolases"/>
    <property type="match status" value="1"/>
</dbReference>
<dbReference type="InterPro" id="IPR027417">
    <property type="entry name" value="P-loop_NTPase"/>
</dbReference>
<keyword evidence="2" id="KW-1185">Reference proteome</keyword>
<proteinExistence type="predicted"/>
<sequence>MYRGYYTLYTLKRRAEEEGDAKDHHQVSQSFTPSQLNSAKRVRLLGSIISSHEQEQLQQVVACLETAIEGASEMVVLLSGCPHLYRQPYSMHLILDKCMFGRQVEMEHLGVRFMGKRTGPVRFLLQSEVPGDKNRAILPIIGPRKVGKSTLVEHACKDERVREHFSQIVFLNGGNLTSENVEALGDAAVNIDFHGERVLLIVELGGDRFPRRLDSESIDEGLWQRLYSTYIRQIPRGSKIIVTSRLDKIASFGTTSPLRLQFIDQDAFWYFFKVRLFGSTDADEHPKVAAIAMDMAIELNGCFLTANIYSELLRSNVDARFWSAALTNMKQVRQKNMLGGAHQVDIWEVTEPVYVPTLNMSEDFVILDDYEKRSVLDHSTAVTTMTVQEVLLGTARPQGKFDVLAWISPIPPHFSYFFGCEVRKKPRRTISMKKRILKTAN</sequence>
<evidence type="ECO:0000313" key="2">
    <source>
        <dbReference type="Proteomes" id="UP000324897"/>
    </source>
</evidence>
<feature type="non-terminal residue" evidence="1">
    <location>
        <position position="1"/>
    </location>
</feature>
<reference evidence="1 2" key="1">
    <citation type="journal article" date="2019" name="Sci. Rep.">
        <title>A high-quality genome of Eragrostis curvula grass provides insights into Poaceae evolution and supports new strategies to enhance forage quality.</title>
        <authorList>
            <person name="Carballo J."/>
            <person name="Santos B.A.C.M."/>
            <person name="Zappacosta D."/>
            <person name="Garbus I."/>
            <person name="Selva J.P."/>
            <person name="Gallo C.A."/>
            <person name="Diaz A."/>
            <person name="Albertini E."/>
            <person name="Caccamo M."/>
            <person name="Echenique V."/>
        </authorList>
    </citation>
    <scope>NUCLEOTIDE SEQUENCE [LARGE SCALE GENOMIC DNA]</scope>
    <source>
        <strain evidence="2">cv. Victoria</strain>
        <tissue evidence="1">Leaf</tissue>
    </source>
</reference>
<name>A0A5J9VXB0_9POAL</name>
<accession>A0A5J9VXB0</accession>
<dbReference type="PANTHER" id="PTHR33377">
    <property type="entry name" value="OS10G0134700 PROTEIN-RELATED"/>
    <property type="match status" value="1"/>
</dbReference>
<evidence type="ECO:0008006" key="3">
    <source>
        <dbReference type="Google" id="ProtNLM"/>
    </source>
</evidence>
<comment type="caution">
    <text evidence="1">The sequence shown here is derived from an EMBL/GenBank/DDBJ whole genome shotgun (WGS) entry which is preliminary data.</text>
</comment>
<dbReference type="Gramene" id="TVU40333">
    <property type="protein sequence ID" value="TVU40333"/>
    <property type="gene ID" value="EJB05_13792"/>
</dbReference>
<organism evidence="1 2">
    <name type="scientific">Eragrostis curvula</name>
    <name type="common">weeping love grass</name>
    <dbReference type="NCBI Taxonomy" id="38414"/>
    <lineage>
        <taxon>Eukaryota</taxon>
        <taxon>Viridiplantae</taxon>
        <taxon>Streptophyta</taxon>
        <taxon>Embryophyta</taxon>
        <taxon>Tracheophyta</taxon>
        <taxon>Spermatophyta</taxon>
        <taxon>Magnoliopsida</taxon>
        <taxon>Liliopsida</taxon>
        <taxon>Poales</taxon>
        <taxon>Poaceae</taxon>
        <taxon>PACMAD clade</taxon>
        <taxon>Chloridoideae</taxon>
        <taxon>Eragrostideae</taxon>
        <taxon>Eragrostidinae</taxon>
        <taxon>Eragrostis</taxon>
    </lineage>
</organism>